<evidence type="ECO:0000313" key="3">
    <source>
        <dbReference type="Proteomes" id="UP000076761"/>
    </source>
</evidence>
<protein>
    <submittedName>
        <fullName evidence="2">Uncharacterized protein</fullName>
    </submittedName>
</protein>
<gene>
    <name evidence="2" type="ORF">NEOLEDRAFT_1139640</name>
</gene>
<name>A0A165PP04_9AGAM</name>
<organism evidence="2 3">
    <name type="scientific">Neolentinus lepideus HHB14362 ss-1</name>
    <dbReference type="NCBI Taxonomy" id="1314782"/>
    <lineage>
        <taxon>Eukaryota</taxon>
        <taxon>Fungi</taxon>
        <taxon>Dikarya</taxon>
        <taxon>Basidiomycota</taxon>
        <taxon>Agaricomycotina</taxon>
        <taxon>Agaricomycetes</taxon>
        <taxon>Gloeophyllales</taxon>
        <taxon>Gloeophyllaceae</taxon>
        <taxon>Neolentinus</taxon>
    </lineage>
</organism>
<keyword evidence="1" id="KW-0732">Signal</keyword>
<dbReference type="InParanoid" id="A0A165PP04"/>
<evidence type="ECO:0000313" key="2">
    <source>
        <dbReference type="EMBL" id="KZT21307.1"/>
    </source>
</evidence>
<feature type="signal peptide" evidence="1">
    <location>
        <begin position="1"/>
        <end position="19"/>
    </location>
</feature>
<dbReference type="STRING" id="1314782.A0A165PP04"/>
<reference evidence="2 3" key="1">
    <citation type="journal article" date="2016" name="Mol. Biol. Evol.">
        <title>Comparative Genomics of Early-Diverging Mushroom-Forming Fungi Provides Insights into the Origins of Lignocellulose Decay Capabilities.</title>
        <authorList>
            <person name="Nagy L.G."/>
            <person name="Riley R."/>
            <person name="Tritt A."/>
            <person name="Adam C."/>
            <person name="Daum C."/>
            <person name="Floudas D."/>
            <person name="Sun H."/>
            <person name="Yadav J.S."/>
            <person name="Pangilinan J."/>
            <person name="Larsson K.H."/>
            <person name="Matsuura K."/>
            <person name="Barry K."/>
            <person name="Labutti K."/>
            <person name="Kuo R."/>
            <person name="Ohm R.A."/>
            <person name="Bhattacharya S.S."/>
            <person name="Shirouzu T."/>
            <person name="Yoshinaga Y."/>
            <person name="Martin F.M."/>
            <person name="Grigoriev I.V."/>
            <person name="Hibbett D.S."/>
        </authorList>
    </citation>
    <scope>NUCLEOTIDE SEQUENCE [LARGE SCALE GENOMIC DNA]</scope>
    <source>
        <strain evidence="2 3">HHB14362 ss-1</strain>
    </source>
</reference>
<evidence type="ECO:0000256" key="1">
    <source>
        <dbReference type="SAM" id="SignalP"/>
    </source>
</evidence>
<dbReference type="OrthoDB" id="3361196at2759"/>
<feature type="chain" id="PRO_5007864207" evidence="1">
    <location>
        <begin position="20"/>
        <end position="191"/>
    </location>
</feature>
<dbReference type="EMBL" id="KV425608">
    <property type="protein sequence ID" value="KZT21307.1"/>
    <property type="molecule type" value="Genomic_DNA"/>
</dbReference>
<dbReference type="AlphaFoldDB" id="A0A165PP04"/>
<sequence>MNSLLFIACLVLFYGLASSSPYPAVTLGPAVRSVPLFSRTEPYFPSYPPSCPICAANYSQISSCAQAAPVLANFSMIIFNPGAFVDVIKCACTDTFQSVFPQCADCFTQTNQTDVLNDPDLPSAVSGMRNVCALASTLLGNVSGVDGETAPSSSAAAATATASSSTSLSVSLHNGNVLLVALGLMGLVFMA</sequence>
<accession>A0A165PP04</accession>
<keyword evidence="3" id="KW-1185">Reference proteome</keyword>
<dbReference type="Proteomes" id="UP000076761">
    <property type="component" value="Unassembled WGS sequence"/>
</dbReference>
<proteinExistence type="predicted"/>